<evidence type="ECO:0000313" key="3">
    <source>
        <dbReference type="Proteomes" id="UP001218364"/>
    </source>
</evidence>
<reference evidence="2 3" key="1">
    <citation type="submission" date="2023-02" db="EMBL/GenBank/DDBJ databases">
        <title>Population genomics of bacteria associated with diatom.</title>
        <authorList>
            <person name="Xie J."/>
            <person name="Wang H."/>
        </authorList>
    </citation>
    <scope>NUCLEOTIDE SEQUENCE [LARGE SCALE GENOMIC DNA]</scope>
    <source>
        <strain evidence="2 3">PT47_8</strain>
    </source>
</reference>
<organism evidence="2 3">
    <name type="scientific">Phaeobacter gallaeciensis</name>
    <dbReference type="NCBI Taxonomy" id="60890"/>
    <lineage>
        <taxon>Bacteria</taxon>
        <taxon>Pseudomonadati</taxon>
        <taxon>Pseudomonadota</taxon>
        <taxon>Alphaproteobacteria</taxon>
        <taxon>Rhodobacterales</taxon>
        <taxon>Roseobacteraceae</taxon>
        <taxon>Phaeobacter</taxon>
    </lineage>
</organism>
<dbReference type="InterPro" id="IPR005625">
    <property type="entry name" value="PepSY-ass_TM"/>
</dbReference>
<dbReference type="EMBL" id="JARCJK010000003">
    <property type="protein sequence ID" value="MDE4165543.1"/>
    <property type="molecule type" value="Genomic_DNA"/>
</dbReference>
<comment type="caution">
    <text evidence="2">The sequence shown here is derived from an EMBL/GenBank/DDBJ whole genome shotgun (WGS) entry which is preliminary data.</text>
</comment>
<proteinExistence type="predicted"/>
<sequence length="372" mass="40785">MRKLIFWSHLTVGLMVALVVLMLSLTGLLLTYEAQITRWAQTPAVSEVGAKRLSADELAGIAAIETGGRATALRFAKDPDAPVAVQVGRNSTLFLDPFTGDLLPEQGAGVAAFFSTVEHVHRWFALSGDGRGLGRAVTGAANLGFLFLLASGLYLWWPRAWKWRMVRMNLWFRKGLPSSKARDYNWHHVFGFWALVPLLAIVVSGVVISYPWASDLVFRLYGEEPAALRRRAGQGASNAVAEISGLDLALLQASAAIPDWRRMEVALPVAEKIRITVDSGTGRQPTKQVTLTMDARDGAVLERSDFSDRSAGQQARVFLRFLHTGEIFGLLGQTLAGLAAAFALVMTYTGAALSYRRLIQPLLRRRRSRQPG</sequence>
<evidence type="ECO:0000313" key="2">
    <source>
        <dbReference type="EMBL" id="MDE4165543.1"/>
    </source>
</evidence>
<dbReference type="PANTHER" id="PTHR34219">
    <property type="entry name" value="IRON-REGULATED INNER MEMBRANE PROTEIN-RELATED"/>
    <property type="match status" value="1"/>
</dbReference>
<name>A0ABD4X7P5_9RHOB</name>
<dbReference type="RefSeq" id="WP_082995980.1">
    <property type="nucleotide sequence ID" value="NZ_CP015124.1"/>
</dbReference>
<dbReference type="Proteomes" id="UP001218364">
    <property type="component" value="Unassembled WGS sequence"/>
</dbReference>
<dbReference type="AlphaFoldDB" id="A0ABD4X7P5"/>
<evidence type="ECO:0000256" key="1">
    <source>
        <dbReference type="SAM" id="Phobius"/>
    </source>
</evidence>
<dbReference type="Pfam" id="PF03929">
    <property type="entry name" value="PepSY_TM"/>
    <property type="match status" value="1"/>
</dbReference>
<dbReference type="PANTHER" id="PTHR34219:SF3">
    <property type="entry name" value="BLL7967 PROTEIN"/>
    <property type="match status" value="1"/>
</dbReference>
<feature type="transmembrane region" description="Helical" evidence="1">
    <location>
        <begin position="190"/>
        <end position="213"/>
    </location>
</feature>
<feature type="transmembrane region" description="Helical" evidence="1">
    <location>
        <begin position="136"/>
        <end position="157"/>
    </location>
</feature>
<keyword evidence="1" id="KW-1133">Transmembrane helix</keyword>
<keyword evidence="1" id="KW-0812">Transmembrane</keyword>
<feature type="transmembrane region" description="Helical" evidence="1">
    <location>
        <begin position="12"/>
        <end position="32"/>
    </location>
</feature>
<gene>
    <name evidence="2" type="ORF">PXK24_07540</name>
</gene>
<feature type="transmembrane region" description="Helical" evidence="1">
    <location>
        <begin position="327"/>
        <end position="355"/>
    </location>
</feature>
<protein>
    <submittedName>
        <fullName evidence="2">PepSY-associated TM helix domain-containing protein</fullName>
    </submittedName>
</protein>
<accession>A0ABD4X7P5</accession>
<keyword evidence="1" id="KW-0472">Membrane</keyword>